<dbReference type="SUPFAM" id="SSF46785">
    <property type="entry name" value="Winged helix' DNA-binding domain"/>
    <property type="match status" value="1"/>
</dbReference>
<dbReference type="InterPro" id="IPR036388">
    <property type="entry name" value="WH-like_DNA-bd_sf"/>
</dbReference>
<dbReference type="InterPro" id="IPR011991">
    <property type="entry name" value="ArsR-like_HTH"/>
</dbReference>
<dbReference type="InterPro" id="IPR036390">
    <property type="entry name" value="WH_DNA-bd_sf"/>
</dbReference>
<evidence type="ECO:0000256" key="2">
    <source>
        <dbReference type="ARBA" id="ARBA00023125"/>
    </source>
</evidence>
<keyword evidence="3" id="KW-0804">Transcription</keyword>
<evidence type="ECO:0000313" key="5">
    <source>
        <dbReference type="EMBL" id="CCI52545.1"/>
    </source>
</evidence>
<dbReference type="STRING" id="1193518.BN13_180068"/>
<dbReference type="AlphaFoldDB" id="A0A077M9K8"/>
<dbReference type="CDD" id="cd00090">
    <property type="entry name" value="HTH_ARSR"/>
    <property type="match status" value="1"/>
</dbReference>
<dbReference type="RefSeq" id="WP_048544913.1">
    <property type="nucleotide sequence ID" value="NZ_HF571038.1"/>
</dbReference>
<evidence type="ECO:0000259" key="4">
    <source>
        <dbReference type="PROSITE" id="PS51118"/>
    </source>
</evidence>
<protein>
    <submittedName>
        <fullName evidence="5">Transcriptional regulator, HxlR family</fullName>
    </submittedName>
</protein>
<dbReference type="Gene3D" id="1.10.10.10">
    <property type="entry name" value="Winged helix-like DNA-binding domain superfamily/Winged helix DNA-binding domain"/>
    <property type="match status" value="1"/>
</dbReference>
<gene>
    <name evidence="5" type="ORF">BN13_180068</name>
</gene>
<dbReference type="OrthoDB" id="9792527at2"/>
<proteinExistence type="predicted"/>
<sequence>MKSYGQLCSIARALDVVGDRWTLLIVRELLIGGELRFGEVQRGLPGIATNLLTQRLRDLETNGVVIREPSSGTSGTPKYQLTDRGRALDGVLRELLRWGAPAVPDAPSDAIFQMHWLSQPARFLLKDHRPDDPAVVIRFGTFDDGFDLTAAGGTITVTPCQRDASPLAAVAGPGPILVALLQGAMPLPIAIAQGVHVAGDAATLTRVLPPPPPASTNVPGQYT</sequence>
<dbReference type="EMBL" id="CAJC01000090">
    <property type="protein sequence ID" value="CCI52545.1"/>
    <property type="molecule type" value="Genomic_DNA"/>
</dbReference>
<evidence type="ECO:0000256" key="1">
    <source>
        <dbReference type="ARBA" id="ARBA00023015"/>
    </source>
</evidence>
<organism evidence="5 6">
    <name type="scientific">Nostocoides jenkinsii Ben 74</name>
    <dbReference type="NCBI Taxonomy" id="1193518"/>
    <lineage>
        <taxon>Bacteria</taxon>
        <taxon>Bacillati</taxon>
        <taxon>Actinomycetota</taxon>
        <taxon>Actinomycetes</taxon>
        <taxon>Micrococcales</taxon>
        <taxon>Intrasporangiaceae</taxon>
        <taxon>Nostocoides</taxon>
    </lineage>
</organism>
<dbReference type="GO" id="GO:0003677">
    <property type="term" value="F:DNA binding"/>
    <property type="evidence" value="ECO:0007669"/>
    <property type="project" value="UniProtKB-KW"/>
</dbReference>
<evidence type="ECO:0000313" key="6">
    <source>
        <dbReference type="Proteomes" id="UP000035720"/>
    </source>
</evidence>
<dbReference type="PANTHER" id="PTHR33204:SF18">
    <property type="entry name" value="TRANSCRIPTIONAL REGULATORY PROTEIN"/>
    <property type="match status" value="1"/>
</dbReference>
<comment type="caution">
    <text evidence="5">The sequence shown here is derived from an EMBL/GenBank/DDBJ whole genome shotgun (WGS) entry which is preliminary data.</text>
</comment>
<feature type="domain" description="HTH hxlR-type" evidence="4">
    <location>
        <begin position="8"/>
        <end position="107"/>
    </location>
</feature>
<name>A0A077M9K8_9MICO</name>
<reference evidence="5 6" key="1">
    <citation type="journal article" date="2013" name="ISME J.">
        <title>A metabolic model for members of the genus Tetrasphaera involved in enhanced biological phosphorus removal.</title>
        <authorList>
            <person name="Kristiansen R."/>
            <person name="Nguyen H.T.T."/>
            <person name="Saunders A.M."/>
            <person name="Nielsen J.L."/>
            <person name="Wimmer R."/>
            <person name="Le V.Q."/>
            <person name="McIlroy S.J."/>
            <person name="Petrovski S."/>
            <person name="Seviour R.J."/>
            <person name="Calteau A."/>
            <person name="Nielsen K.L."/>
            <person name="Nielsen P.H."/>
        </authorList>
    </citation>
    <scope>NUCLEOTIDE SEQUENCE [LARGE SCALE GENOMIC DNA]</scope>
    <source>
        <strain evidence="5 6">Ben 74</strain>
    </source>
</reference>
<dbReference type="PANTHER" id="PTHR33204">
    <property type="entry name" value="TRANSCRIPTIONAL REGULATOR, MARR FAMILY"/>
    <property type="match status" value="1"/>
</dbReference>
<evidence type="ECO:0000256" key="3">
    <source>
        <dbReference type="ARBA" id="ARBA00023163"/>
    </source>
</evidence>
<dbReference type="PROSITE" id="PS51118">
    <property type="entry name" value="HTH_HXLR"/>
    <property type="match status" value="1"/>
</dbReference>
<keyword evidence="6" id="KW-1185">Reference proteome</keyword>
<dbReference type="InterPro" id="IPR002577">
    <property type="entry name" value="HTH_HxlR"/>
</dbReference>
<keyword evidence="1" id="KW-0805">Transcription regulation</keyword>
<dbReference type="Proteomes" id="UP000035720">
    <property type="component" value="Unassembled WGS sequence"/>
</dbReference>
<keyword evidence="2" id="KW-0238">DNA-binding</keyword>
<dbReference type="Pfam" id="PF01638">
    <property type="entry name" value="HxlR"/>
    <property type="match status" value="1"/>
</dbReference>
<accession>A0A077M9K8</accession>